<reference evidence="1 2" key="1">
    <citation type="submission" date="2018-06" db="EMBL/GenBank/DDBJ databases">
        <title>Extensive metabolic versatility and redundancy in microbially diverse, dynamic hydrothermal sediments.</title>
        <authorList>
            <person name="Dombrowski N."/>
            <person name="Teske A."/>
            <person name="Baker B.J."/>
        </authorList>
    </citation>
    <scope>NUCLEOTIDE SEQUENCE [LARGE SCALE GENOMIC DNA]</scope>
    <source>
        <strain evidence="1">B79_G16</strain>
    </source>
</reference>
<proteinExistence type="predicted"/>
<comment type="caution">
    <text evidence="1">The sequence shown here is derived from an EMBL/GenBank/DDBJ whole genome shotgun (WGS) entry which is preliminary data.</text>
</comment>
<dbReference type="Pfam" id="PF01344">
    <property type="entry name" value="Kelch_1"/>
    <property type="match status" value="2"/>
</dbReference>
<dbReference type="Gene3D" id="2.120.10.80">
    <property type="entry name" value="Kelch-type beta propeller"/>
    <property type="match status" value="1"/>
</dbReference>
<dbReference type="InterPro" id="IPR015915">
    <property type="entry name" value="Kelch-typ_b-propeller"/>
</dbReference>
<evidence type="ECO:0000313" key="2">
    <source>
        <dbReference type="Proteomes" id="UP000281261"/>
    </source>
</evidence>
<dbReference type="Proteomes" id="UP000281261">
    <property type="component" value="Unassembled WGS sequence"/>
</dbReference>
<dbReference type="AlphaFoldDB" id="A0A420ZB77"/>
<dbReference type="InterPro" id="IPR006652">
    <property type="entry name" value="Kelch_1"/>
</dbReference>
<gene>
    <name evidence="1" type="ORF">DRH29_05345</name>
</gene>
<name>A0A420ZB77_UNCK3</name>
<sequence>MDYSKGLIYVFGGINGSDSYSKKTYIYNISNNSWSAGADMPDYGKSSGWAEWLNSTHIILFGGTGSGSYSWGKHTYIYDTENDSWSDPGSSAYLYEWGLSGANINGIVYTFGGVVGSSSTSKDIYYYNTSTSSWVDTGRDSYYYHCYDDCVELEGSAICIGSGGYGYGGVIQNYLFYPRKPELYIGSTTDLFWAYSGYDFTGTEELSGFESNISTYLDSCEADRYGYCRVPVRCVSKSVGGLRLENLSVCYNYTNNATIDINATAIQDYLDAQSSSGYYNIPIKISSETNSTIQVDNINITYYGSDNITVTAHFDGNADYNASNDTQIVKVVYSNFNVSLPPDYPSDELVWLPVSNSSKNVTPWGQTDSIPGWNITSLAYDQPFNLSIKVNESYPSCMNMTVSSSNNKSEGILLNTSYQQIITNFTPLTSQGIWWWLDLENCDRDSLGAWVRRTYYLKACCYDCVKCE</sequence>
<organism evidence="1 2">
    <name type="scientific">candidate division Kazan bacterium</name>
    <dbReference type="NCBI Taxonomy" id="2202143"/>
    <lineage>
        <taxon>Bacteria</taxon>
        <taxon>Bacteria division Kazan-3B-28</taxon>
    </lineage>
</organism>
<dbReference type="SMART" id="SM00612">
    <property type="entry name" value="Kelch"/>
    <property type="match status" value="2"/>
</dbReference>
<accession>A0A420ZB77</accession>
<evidence type="ECO:0000313" key="1">
    <source>
        <dbReference type="EMBL" id="RLC36024.1"/>
    </source>
</evidence>
<dbReference type="SUPFAM" id="SSF117281">
    <property type="entry name" value="Kelch motif"/>
    <property type="match status" value="1"/>
</dbReference>
<dbReference type="EMBL" id="QMNG01000093">
    <property type="protein sequence ID" value="RLC36024.1"/>
    <property type="molecule type" value="Genomic_DNA"/>
</dbReference>
<protein>
    <submittedName>
        <fullName evidence="1">Uncharacterized protein</fullName>
    </submittedName>
</protein>